<dbReference type="InParanoid" id="A0A4V3SHR5"/>
<reference evidence="2 3" key="1">
    <citation type="submission" date="2019-04" db="EMBL/GenBank/DDBJ databases">
        <title>Comparative genomics and transcriptomics to analyze fruiting body development in filamentous ascomycetes.</title>
        <authorList>
            <consortium name="DOE Joint Genome Institute"/>
            <person name="Lutkenhaus R."/>
            <person name="Traeger S."/>
            <person name="Breuer J."/>
            <person name="Kuo A."/>
            <person name="Lipzen A."/>
            <person name="Pangilinan J."/>
            <person name="Dilworth D."/>
            <person name="Sandor L."/>
            <person name="Poggeler S."/>
            <person name="Barry K."/>
            <person name="Grigoriev I.V."/>
            <person name="Nowrousian M."/>
        </authorList>
    </citation>
    <scope>NUCLEOTIDE SEQUENCE [LARGE SCALE GENOMIC DNA]</scope>
    <source>
        <strain evidence="2 3">CBS 389.68</strain>
    </source>
</reference>
<protein>
    <submittedName>
        <fullName evidence="2">Uncharacterized protein</fullName>
    </submittedName>
</protein>
<evidence type="ECO:0000256" key="1">
    <source>
        <dbReference type="SAM" id="SignalP"/>
    </source>
</evidence>
<evidence type="ECO:0000313" key="3">
    <source>
        <dbReference type="Proteomes" id="UP000298138"/>
    </source>
</evidence>
<proteinExistence type="predicted"/>
<gene>
    <name evidence="2" type="ORF">EX30DRAFT_352026</name>
</gene>
<feature type="signal peptide" evidence="1">
    <location>
        <begin position="1"/>
        <end position="21"/>
    </location>
</feature>
<evidence type="ECO:0000313" key="2">
    <source>
        <dbReference type="EMBL" id="TGZ77204.1"/>
    </source>
</evidence>
<dbReference type="AlphaFoldDB" id="A0A4V3SHR5"/>
<keyword evidence="1" id="KW-0732">Signal</keyword>
<feature type="chain" id="PRO_5020979314" evidence="1">
    <location>
        <begin position="22"/>
        <end position="136"/>
    </location>
</feature>
<dbReference type="Proteomes" id="UP000298138">
    <property type="component" value="Unassembled WGS sequence"/>
</dbReference>
<dbReference type="EMBL" id="ML220157">
    <property type="protein sequence ID" value="TGZ77204.1"/>
    <property type="molecule type" value="Genomic_DNA"/>
</dbReference>
<accession>A0A4V3SHR5</accession>
<sequence length="136" mass="15573">MSGLMGFSMLVMLVMLRLLEFRLLIEECRDDTSFSSNSNSFLRGLRMVHDTRLGRSEDSDTEAWLDEYSHTDTSLVDGGCEWVILHTSMLCLGYGTDVLRLDLQRNQNQYITIVLDAVKFVQALEVKEVKAEPNLY</sequence>
<name>A0A4V3SHR5_9PEZI</name>
<organism evidence="2 3">
    <name type="scientific">Ascodesmis nigricans</name>
    <dbReference type="NCBI Taxonomy" id="341454"/>
    <lineage>
        <taxon>Eukaryota</taxon>
        <taxon>Fungi</taxon>
        <taxon>Dikarya</taxon>
        <taxon>Ascomycota</taxon>
        <taxon>Pezizomycotina</taxon>
        <taxon>Pezizomycetes</taxon>
        <taxon>Pezizales</taxon>
        <taxon>Ascodesmidaceae</taxon>
        <taxon>Ascodesmis</taxon>
    </lineage>
</organism>
<keyword evidence="3" id="KW-1185">Reference proteome</keyword>